<dbReference type="Pfam" id="PF01339">
    <property type="entry name" value="CheB_methylest"/>
    <property type="match status" value="1"/>
</dbReference>
<dbReference type="EC" id="3.1.1.61" evidence="2"/>
<dbReference type="GO" id="GO:0008984">
    <property type="term" value="F:protein-glutamate methylesterase activity"/>
    <property type="evidence" value="ECO:0007669"/>
    <property type="project" value="UniProtKB-EC"/>
</dbReference>
<dbReference type="RefSeq" id="WP_056014849.1">
    <property type="nucleotide sequence ID" value="NZ_LLYZ01000005.1"/>
</dbReference>
<evidence type="ECO:0000256" key="1">
    <source>
        <dbReference type="ARBA" id="ARBA00022801"/>
    </source>
</evidence>
<dbReference type="InterPro" id="IPR035909">
    <property type="entry name" value="CheB_C"/>
</dbReference>
<gene>
    <name evidence="6" type="ORF">AR438_09900</name>
</gene>
<evidence type="ECO:0000313" key="6">
    <source>
        <dbReference type="EMBL" id="KQK25893.1"/>
    </source>
</evidence>
<dbReference type="GO" id="GO:0006935">
    <property type="term" value="P:chemotaxis"/>
    <property type="evidence" value="ECO:0007669"/>
    <property type="project" value="UniProtKB-UniRule"/>
</dbReference>
<evidence type="ECO:0000256" key="2">
    <source>
        <dbReference type="ARBA" id="ARBA00039140"/>
    </source>
</evidence>
<proteinExistence type="predicted"/>
<reference evidence="6 7" key="1">
    <citation type="submission" date="2015-10" db="EMBL/GenBank/DDBJ databases">
        <title>Chryseobacterium aquaticum genome.</title>
        <authorList>
            <person name="Newman J.D."/>
            <person name="Ferguson M.B."/>
            <person name="Miller J.R."/>
        </authorList>
    </citation>
    <scope>NUCLEOTIDE SEQUENCE [LARGE SCALE GENOMIC DNA]</scope>
    <source>
        <strain evidence="6 7">KCTC 12483</strain>
    </source>
</reference>
<evidence type="ECO:0000256" key="4">
    <source>
        <dbReference type="PROSITE-ProRule" id="PRU00050"/>
    </source>
</evidence>
<dbReference type="SUPFAM" id="SSF52738">
    <property type="entry name" value="Methylesterase CheB, C-terminal domain"/>
    <property type="match status" value="1"/>
</dbReference>
<dbReference type="Gene3D" id="3.40.50.180">
    <property type="entry name" value="Methylesterase CheB, C-terminal domain"/>
    <property type="match status" value="1"/>
</dbReference>
<evidence type="ECO:0000256" key="3">
    <source>
        <dbReference type="ARBA" id="ARBA00048267"/>
    </source>
</evidence>
<feature type="active site" evidence="4">
    <location>
        <position position="16"/>
    </location>
</feature>
<accession>A0A0Q3HTU2</accession>
<dbReference type="EMBL" id="LLYZ01000005">
    <property type="protein sequence ID" value="KQK25893.1"/>
    <property type="molecule type" value="Genomic_DNA"/>
</dbReference>
<dbReference type="OrthoDB" id="1524092at2"/>
<keyword evidence="4" id="KW-0145">Chemotaxis</keyword>
<comment type="catalytic activity">
    <reaction evidence="3">
        <text>[protein]-L-glutamate 5-O-methyl ester + H2O = L-glutamyl-[protein] + methanol + H(+)</text>
        <dbReference type="Rhea" id="RHEA:23236"/>
        <dbReference type="Rhea" id="RHEA-COMP:10208"/>
        <dbReference type="Rhea" id="RHEA-COMP:10311"/>
        <dbReference type="ChEBI" id="CHEBI:15377"/>
        <dbReference type="ChEBI" id="CHEBI:15378"/>
        <dbReference type="ChEBI" id="CHEBI:17790"/>
        <dbReference type="ChEBI" id="CHEBI:29973"/>
        <dbReference type="ChEBI" id="CHEBI:82795"/>
        <dbReference type="EC" id="3.1.1.61"/>
    </reaction>
</comment>
<dbReference type="Proteomes" id="UP000051682">
    <property type="component" value="Unassembled WGS sequence"/>
</dbReference>
<dbReference type="PANTHER" id="PTHR42872:SF6">
    <property type="entry name" value="PROTEIN-GLUTAMATE METHYLESTERASE_PROTEIN-GLUTAMINE GLUTAMINASE"/>
    <property type="match status" value="1"/>
</dbReference>
<protein>
    <recommendedName>
        <fullName evidence="2">protein-glutamate methylesterase</fullName>
        <ecNumber evidence="2">3.1.1.61</ecNumber>
    </recommendedName>
</protein>
<comment type="caution">
    <text evidence="6">The sequence shown here is derived from an EMBL/GenBank/DDBJ whole genome shotgun (WGS) entry which is preliminary data.</text>
</comment>
<feature type="active site" evidence="4">
    <location>
        <position position="136"/>
    </location>
</feature>
<keyword evidence="1 4" id="KW-0378">Hydrolase</keyword>
<keyword evidence="7" id="KW-1185">Reference proteome</keyword>
<dbReference type="STRING" id="452084.AR438_09900"/>
<evidence type="ECO:0000313" key="7">
    <source>
        <dbReference type="Proteomes" id="UP000051682"/>
    </source>
</evidence>
<dbReference type="PROSITE" id="PS50122">
    <property type="entry name" value="CHEB"/>
    <property type="match status" value="1"/>
</dbReference>
<dbReference type="PANTHER" id="PTHR42872">
    <property type="entry name" value="PROTEIN-GLUTAMATE METHYLESTERASE/PROTEIN-GLUTAMINE GLUTAMINASE"/>
    <property type="match status" value="1"/>
</dbReference>
<organism evidence="6 7">
    <name type="scientific">Chryseobacterium aquaticum</name>
    <dbReference type="NCBI Taxonomy" id="452084"/>
    <lineage>
        <taxon>Bacteria</taxon>
        <taxon>Pseudomonadati</taxon>
        <taxon>Bacteroidota</taxon>
        <taxon>Flavobacteriia</taxon>
        <taxon>Flavobacteriales</taxon>
        <taxon>Weeksellaceae</taxon>
        <taxon>Chryseobacterium group</taxon>
        <taxon>Chryseobacterium</taxon>
    </lineage>
</organism>
<dbReference type="AlphaFoldDB" id="A0A0Q3HTU2"/>
<dbReference type="InterPro" id="IPR000673">
    <property type="entry name" value="Sig_transdc_resp-reg_Me-estase"/>
</dbReference>
<feature type="domain" description="CheB-type methylesterase" evidence="5">
    <location>
        <begin position="4"/>
        <end position="168"/>
    </location>
</feature>
<feature type="active site" evidence="4">
    <location>
        <position position="43"/>
    </location>
</feature>
<evidence type="ECO:0000259" key="5">
    <source>
        <dbReference type="PROSITE" id="PS50122"/>
    </source>
</evidence>
<dbReference type="GO" id="GO:0005737">
    <property type="term" value="C:cytoplasm"/>
    <property type="evidence" value="ECO:0007669"/>
    <property type="project" value="InterPro"/>
</dbReference>
<dbReference type="GO" id="GO:0000156">
    <property type="term" value="F:phosphorelay response regulator activity"/>
    <property type="evidence" value="ECO:0007669"/>
    <property type="project" value="InterPro"/>
</dbReference>
<dbReference type="CDD" id="cd16433">
    <property type="entry name" value="CheB"/>
    <property type="match status" value="1"/>
</dbReference>
<name>A0A0Q3HTU2_9FLAO</name>
<sequence>METPISKTRLIVIGGSAGSLQVIMEMIKNLDDNLSFPIVLVVHRKAQSTSILPTLLQQFTTMQVLEIEDKTEIENGKIYIVPADYHMLFEDTNKVSLEASEKMNYSRPSIDVTFKSAAETFGDSVIGILLSGANADGVEGLCYIKRNKGKVWIQDPETAEVDYMPRQAAQQIDYDLLIEPKNLAECINNLNINQ</sequence>